<reference evidence="5" key="1">
    <citation type="submission" date="2021-01" db="EMBL/GenBank/DDBJ databases">
        <title>Metabolic potential, ecology and presence of endohyphal bacteria is reflected in genomic diversity of Mucoromycotina.</title>
        <authorList>
            <person name="Muszewska A."/>
            <person name="Okrasinska A."/>
            <person name="Steczkiewicz K."/>
            <person name="Drgas O."/>
            <person name="Orlowska M."/>
            <person name="Perlinska-Lenart U."/>
            <person name="Aleksandrzak-Piekarczyk T."/>
            <person name="Szatraj K."/>
            <person name="Zielenkiewicz U."/>
            <person name="Pilsyk S."/>
            <person name="Malc E."/>
            <person name="Mieczkowski P."/>
            <person name="Kruszewska J.S."/>
            <person name="Biernat P."/>
            <person name="Pawlowska J."/>
        </authorList>
    </citation>
    <scope>NUCLEOTIDE SEQUENCE</scope>
    <source>
        <strain evidence="5">WA0000018081</strain>
    </source>
</reference>
<feature type="transmembrane region" description="Helical" evidence="3">
    <location>
        <begin position="159"/>
        <end position="178"/>
    </location>
</feature>
<proteinExistence type="inferred from homology"/>
<dbReference type="PANTHER" id="PTHR11360">
    <property type="entry name" value="MONOCARBOXYLATE TRANSPORTER"/>
    <property type="match status" value="1"/>
</dbReference>
<feature type="transmembrane region" description="Helical" evidence="3">
    <location>
        <begin position="386"/>
        <end position="409"/>
    </location>
</feature>
<feature type="transmembrane region" description="Helical" evidence="3">
    <location>
        <begin position="329"/>
        <end position="349"/>
    </location>
</feature>
<dbReference type="EMBL" id="JAEPRE010000023">
    <property type="protein sequence ID" value="KAG2236063.1"/>
    <property type="molecule type" value="Genomic_DNA"/>
</dbReference>
<evidence type="ECO:0000256" key="1">
    <source>
        <dbReference type="ARBA" id="ARBA00004141"/>
    </source>
</evidence>
<sequence length="483" mass="53139">MTRKSSSIHKLPTIKFEEDGIVRPSLDDNSTVISGSQMTDTSTIHTQQPTRLDRLLRSSLADSGYLSEKKKEQNYSPTEDETTLYDEEIEDPYRWVILFSAFLAQAISVCVMQEYFDREVFKGSVGTTELSFVGTIGFSFCGLMGPVTPFILSLFGARWVLFFGTLLLSSGLILASFATQVWQLYITQSFMHGLGGAVLYIVSISIAPQWFIKRKGLAMGIMASGSGVGGLIMPIVITSLNESLGGAWCYRIIGIVNFVVSLLATLLLKEKPSTVPKKKLNFNAILDFSVCKDPKFVIWCIAGNLSIMAYYIPVFYLPTHATKIGLSPTQGSALVAVFSAINVFGRIFSGYLGDHIGVVNVNILFSFVCGLSSLFIWTFAKTYATLMIFIVIYGFLSGAVWSLLAPITAEITGMEKYSSGICLYLFFMTGARFGPSLVGAIQLATDKNSFFSQQMFTGLALVLSSFVIVYLKYQLQSKMFAKV</sequence>
<feature type="transmembrane region" description="Helical" evidence="3">
    <location>
        <begin position="248"/>
        <end position="268"/>
    </location>
</feature>
<dbReference type="InterPro" id="IPR036259">
    <property type="entry name" value="MFS_trans_sf"/>
</dbReference>
<feature type="transmembrane region" description="Helical" evidence="3">
    <location>
        <begin position="217"/>
        <end position="236"/>
    </location>
</feature>
<dbReference type="InterPro" id="IPR050327">
    <property type="entry name" value="Proton-linked_MCT"/>
</dbReference>
<comment type="subcellular location">
    <subcellularLocation>
        <location evidence="1">Membrane</location>
        <topology evidence="1">Multi-pass membrane protein</topology>
    </subcellularLocation>
</comment>
<dbReference type="Proteomes" id="UP000613177">
    <property type="component" value="Unassembled WGS sequence"/>
</dbReference>
<dbReference type="PROSITE" id="PS50850">
    <property type="entry name" value="MFS"/>
    <property type="match status" value="1"/>
</dbReference>
<evidence type="ECO:0000313" key="6">
    <source>
        <dbReference type="Proteomes" id="UP000613177"/>
    </source>
</evidence>
<protein>
    <recommendedName>
        <fullName evidence="4">Major facilitator superfamily (MFS) profile domain-containing protein</fullName>
    </recommendedName>
</protein>
<evidence type="ECO:0000259" key="4">
    <source>
        <dbReference type="PROSITE" id="PS50850"/>
    </source>
</evidence>
<dbReference type="Pfam" id="PF07690">
    <property type="entry name" value="MFS_1"/>
    <property type="match status" value="1"/>
</dbReference>
<dbReference type="GO" id="GO:0022857">
    <property type="term" value="F:transmembrane transporter activity"/>
    <property type="evidence" value="ECO:0007669"/>
    <property type="project" value="InterPro"/>
</dbReference>
<feature type="transmembrane region" description="Helical" evidence="3">
    <location>
        <begin position="95"/>
        <end position="116"/>
    </location>
</feature>
<feature type="transmembrane region" description="Helical" evidence="3">
    <location>
        <begin position="131"/>
        <end position="152"/>
    </location>
</feature>
<name>A0A8H7W132_9FUNG</name>
<dbReference type="Gene3D" id="1.20.1250.20">
    <property type="entry name" value="MFS general substrate transporter like domains"/>
    <property type="match status" value="2"/>
</dbReference>
<feature type="transmembrane region" description="Helical" evidence="3">
    <location>
        <begin position="455"/>
        <end position="473"/>
    </location>
</feature>
<accession>A0A8H7W132</accession>
<feature type="domain" description="Major facilitator superfamily (MFS) profile" evidence="4">
    <location>
        <begin position="94"/>
        <end position="472"/>
    </location>
</feature>
<dbReference type="SUPFAM" id="SSF103473">
    <property type="entry name" value="MFS general substrate transporter"/>
    <property type="match status" value="1"/>
</dbReference>
<comment type="caution">
    <text evidence="5">The sequence shown here is derived from an EMBL/GenBank/DDBJ whole genome shotgun (WGS) entry which is preliminary data.</text>
</comment>
<dbReference type="GO" id="GO:0016020">
    <property type="term" value="C:membrane"/>
    <property type="evidence" value="ECO:0007669"/>
    <property type="project" value="UniProtKB-SubCell"/>
</dbReference>
<feature type="transmembrane region" description="Helical" evidence="3">
    <location>
        <begin position="361"/>
        <end position="380"/>
    </location>
</feature>
<feature type="transmembrane region" description="Helical" evidence="3">
    <location>
        <begin position="296"/>
        <end position="317"/>
    </location>
</feature>
<evidence type="ECO:0000313" key="5">
    <source>
        <dbReference type="EMBL" id="KAG2236063.1"/>
    </source>
</evidence>
<evidence type="ECO:0000256" key="3">
    <source>
        <dbReference type="SAM" id="Phobius"/>
    </source>
</evidence>
<keyword evidence="6" id="KW-1185">Reference proteome</keyword>
<dbReference type="AlphaFoldDB" id="A0A8H7W132"/>
<feature type="transmembrane region" description="Helical" evidence="3">
    <location>
        <begin position="190"/>
        <end position="210"/>
    </location>
</feature>
<keyword evidence="3" id="KW-0472">Membrane</keyword>
<gene>
    <name evidence="5" type="ORF">INT48_008157</name>
</gene>
<feature type="transmembrane region" description="Helical" evidence="3">
    <location>
        <begin position="421"/>
        <end position="443"/>
    </location>
</feature>
<evidence type="ECO:0000256" key="2">
    <source>
        <dbReference type="ARBA" id="ARBA00006727"/>
    </source>
</evidence>
<dbReference type="InterPro" id="IPR020846">
    <property type="entry name" value="MFS_dom"/>
</dbReference>
<organism evidence="5 6">
    <name type="scientific">Thamnidium elegans</name>
    <dbReference type="NCBI Taxonomy" id="101142"/>
    <lineage>
        <taxon>Eukaryota</taxon>
        <taxon>Fungi</taxon>
        <taxon>Fungi incertae sedis</taxon>
        <taxon>Mucoromycota</taxon>
        <taxon>Mucoromycotina</taxon>
        <taxon>Mucoromycetes</taxon>
        <taxon>Mucorales</taxon>
        <taxon>Mucorineae</taxon>
        <taxon>Mucoraceae</taxon>
        <taxon>Thamnidium</taxon>
    </lineage>
</organism>
<dbReference type="InterPro" id="IPR011701">
    <property type="entry name" value="MFS"/>
</dbReference>
<dbReference type="PANTHER" id="PTHR11360:SF315">
    <property type="entry name" value="TRANSPORTER MCH2-RELATED"/>
    <property type="match status" value="1"/>
</dbReference>
<keyword evidence="3" id="KW-1133">Transmembrane helix</keyword>
<comment type="similarity">
    <text evidence="2">Belongs to the major facilitator superfamily. Monocarboxylate porter (TC 2.A.1.13) family.</text>
</comment>
<keyword evidence="3" id="KW-0812">Transmembrane</keyword>